<comment type="caution">
    <text evidence="1">The sequence shown here is derived from an EMBL/GenBank/DDBJ whole genome shotgun (WGS) entry which is preliminary data.</text>
</comment>
<evidence type="ECO:0000313" key="2">
    <source>
        <dbReference type="Proteomes" id="UP000292702"/>
    </source>
</evidence>
<gene>
    <name evidence="1" type="primary">SNF5_2</name>
    <name evidence="1" type="ORF">EIP91_008969</name>
</gene>
<organism evidence="1 2">
    <name type="scientific">Steccherinum ochraceum</name>
    <dbReference type="NCBI Taxonomy" id="92696"/>
    <lineage>
        <taxon>Eukaryota</taxon>
        <taxon>Fungi</taxon>
        <taxon>Dikarya</taxon>
        <taxon>Basidiomycota</taxon>
        <taxon>Agaricomycotina</taxon>
        <taxon>Agaricomycetes</taxon>
        <taxon>Polyporales</taxon>
        <taxon>Steccherinaceae</taxon>
        <taxon>Steccherinum</taxon>
    </lineage>
</organism>
<evidence type="ECO:0000313" key="1">
    <source>
        <dbReference type="EMBL" id="TCD69071.1"/>
    </source>
</evidence>
<protein>
    <submittedName>
        <fullName evidence="1">SWI/SNF chromatin-remodeling complex subunit</fullName>
    </submittedName>
</protein>
<dbReference type="Proteomes" id="UP000292702">
    <property type="component" value="Unassembled WGS sequence"/>
</dbReference>
<dbReference type="EMBL" id="RWJN01000050">
    <property type="protein sequence ID" value="TCD69071.1"/>
    <property type="molecule type" value="Genomic_DNA"/>
</dbReference>
<sequence length="160" mass="18266">MTSRASTFSPRVVQFSAPLVYSDFTDVHHPQVIAEYNVRVLSAIITNQYSVQSDQTQLLDVVRTSRMSAPRPTPRWLEEAMHALQAKHPDDRYQVVCRTSVVPALSTPWRIKCLDCPSKLYQVGPGETLNNFEIHVRNRYHRAQVDNRVASLPKPPLSRL</sequence>
<dbReference type="AlphaFoldDB" id="A0A4R0RKP7"/>
<name>A0A4R0RKP7_9APHY</name>
<dbReference type="OrthoDB" id="515064at2759"/>
<dbReference type="STRING" id="92696.A0A4R0RKP7"/>
<accession>A0A4R0RKP7</accession>
<reference evidence="1 2" key="1">
    <citation type="submission" date="2018-11" db="EMBL/GenBank/DDBJ databases">
        <title>Genome assembly of Steccherinum ochraceum LE-BIN_3174, the white-rot fungus of the Steccherinaceae family (The Residual Polyporoid clade, Polyporales, Basidiomycota).</title>
        <authorList>
            <person name="Fedorova T.V."/>
            <person name="Glazunova O.A."/>
            <person name="Landesman E.O."/>
            <person name="Moiseenko K.V."/>
            <person name="Psurtseva N.V."/>
            <person name="Savinova O.S."/>
            <person name="Shakhova N.V."/>
            <person name="Tyazhelova T.V."/>
            <person name="Vasina D.V."/>
        </authorList>
    </citation>
    <scope>NUCLEOTIDE SEQUENCE [LARGE SCALE GENOMIC DNA]</scope>
    <source>
        <strain evidence="1 2">LE-BIN_3174</strain>
    </source>
</reference>
<keyword evidence="2" id="KW-1185">Reference proteome</keyword>
<proteinExistence type="predicted"/>